<dbReference type="Proteomes" id="UP000640052">
    <property type="component" value="Unassembled WGS sequence"/>
</dbReference>
<dbReference type="Pfam" id="PF12770">
    <property type="entry name" value="CHAT"/>
    <property type="match status" value="1"/>
</dbReference>
<gene>
    <name evidence="2" type="ORF">Aph01nite_38700</name>
</gene>
<dbReference type="EMBL" id="BOOA01000030">
    <property type="protein sequence ID" value="GIH25560.1"/>
    <property type="molecule type" value="Genomic_DNA"/>
</dbReference>
<proteinExistence type="predicted"/>
<comment type="caution">
    <text evidence="2">The sequence shown here is derived from an EMBL/GenBank/DDBJ whole genome shotgun (WGS) entry which is preliminary data.</text>
</comment>
<protein>
    <recommendedName>
        <fullName evidence="1">CHAT domain-containing protein</fullName>
    </recommendedName>
</protein>
<reference evidence="2" key="1">
    <citation type="submission" date="2021-01" db="EMBL/GenBank/DDBJ databases">
        <title>Whole genome shotgun sequence of Acrocarpospora phusangensis NBRC 108782.</title>
        <authorList>
            <person name="Komaki H."/>
            <person name="Tamura T."/>
        </authorList>
    </citation>
    <scope>NUCLEOTIDE SEQUENCE</scope>
    <source>
        <strain evidence="2">NBRC 108782</strain>
    </source>
</reference>
<sequence length="1306" mass="138535">MWIKHYSSLYIVRGRTVSEFAARVAALRSRRGTADEAVWRWDLAWALVDLLAETEDLEPEDVRELLEHADWLLARDRDAGALQLAGLARSCSFALTHDPADGAHATGYLEEALTLLPPGDDGRAELLYQLAIEYLTQEGEHPAPGPLGRIIACLEELLDVQDEPEVRARLGLALGFRAATDPAYAAETGRAAELMTSAHGQIEDEGLRIDLSRNLASLHEARGDVAAAADWARRTIAEPAVAGTPLEARAHGFIAELLLRGFAPPGELDLGAALRFAQSADLAANLDRITEARRHLARAAELTPQDQDIAALLSMVTLAESGLNGGSSSGTTAAVRAAADRLPAGDPRRAQLSSLSAVLQEESDPVLGAGPELDARIAELRGVLADLPDGHMLRPWLLSRLGASVGQRAGALGAKADCAEAVELLVAALAGMPEGDPLRARTFVFLSGAVLTALRVDPMGADLDRILTDLPAVVNPAVPAPGLDAAAAHVVFGSAYVARAARDSSGADYDRGIEHLRVAVDAYGRENPLRVPLLFIAATAMTDRYGTTRDLALLDAAGHYLDEVDVVLAASGAPEYAPGTLDRRAVWLLRVMVRFGQYLQRQDPVTADRLLADLERIVALTPAGHPDLRLVHSLRAWAHGVRALHSGDPRAMSGALDQLMAAGAGVTTDDLYGRALRGQAGLAAVTKGLTAGDRHLLDQGIQTLTEVVAAPDTYLGETGAHRYVLGSALIQRHRTGGRPDDLDRGIAHLEAVIRDRATGPLDGVYPILLVDLAQAYRLKGDPRAVDTGLRALRERLADVLLQTGAERGLAMSKAVRDDALETMGWALADGWPEAAVEALELGRAMVLHAATAADALPALLHARGRDALALEWETHLATETAASPWESAAVELGPEGRVRISGLMIPGDLRHRVLAAIEGTPLAELLTPPTPAEIARALRGAGRHALVYLLPRGEFCPGLALIVRPDVTVTTTVLPGLDVGRGSRLDRYQRAQNELVSGVELGELRWRHALEELCDWAGEAALTTILAEIGEPEPSIVLVPAGTLGIVPWHAAYVPATLGSRDGQVRACQRATISYAASARQFAAAAERQWSPPGQAPVLISNPDLAWAIWECAQLFGHRYPAARRLGKWLGGDEVPAASAEAVLGVATGGYSVLHFAGHATSSVVSADSALVVADGEKLPVQRLLGRAGKGGGLVVLSACTSDLSDGDHDEALTLATAFQATGARGVVGSRWAIGDDVRTAVMMLMFHRFLSEAEPGAALARTQRWMLDPGRRIPEDLRGDLADVLGELDFADPAIWAAFTHQGVS</sequence>
<dbReference type="InterPro" id="IPR024983">
    <property type="entry name" value="CHAT_dom"/>
</dbReference>
<evidence type="ECO:0000313" key="3">
    <source>
        <dbReference type="Proteomes" id="UP000640052"/>
    </source>
</evidence>
<accession>A0A919QDV4</accession>
<evidence type="ECO:0000313" key="2">
    <source>
        <dbReference type="EMBL" id="GIH25560.1"/>
    </source>
</evidence>
<name>A0A919QDV4_9ACTN</name>
<keyword evidence="3" id="KW-1185">Reference proteome</keyword>
<feature type="domain" description="CHAT" evidence="1">
    <location>
        <begin position="1017"/>
        <end position="1304"/>
    </location>
</feature>
<evidence type="ECO:0000259" key="1">
    <source>
        <dbReference type="Pfam" id="PF12770"/>
    </source>
</evidence>
<organism evidence="2 3">
    <name type="scientific">Acrocarpospora phusangensis</name>
    <dbReference type="NCBI Taxonomy" id="1070424"/>
    <lineage>
        <taxon>Bacteria</taxon>
        <taxon>Bacillati</taxon>
        <taxon>Actinomycetota</taxon>
        <taxon>Actinomycetes</taxon>
        <taxon>Streptosporangiales</taxon>
        <taxon>Streptosporangiaceae</taxon>
        <taxon>Acrocarpospora</taxon>
    </lineage>
</organism>